<proteinExistence type="predicted"/>
<evidence type="ECO:0000313" key="1">
    <source>
        <dbReference type="EMBL" id="KAJ8639296.1"/>
    </source>
</evidence>
<name>A0ACC2M0K1_PERAE</name>
<protein>
    <submittedName>
        <fullName evidence="1">Uncharacterized protein</fullName>
    </submittedName>
</protein>
<reference evidence="1 2" key="1">
    <citation type="journal article" date="2022" name="Hortic Res">
        <title>A haplotype resolved chromosomal level avocado genome allows analysis of novel avocado genes.</title>
        <authorList>
            <person name="Nath O."/>
            <person name="Fletcher S.J."/>
            <person name="Hayward A."/>
            <person name="Shaw L.M."/>
            <person name="Masouleh A.K."/>
            <person name="Furtado A."/>
            <person name="Henry R.J."/>
            <person name="Mitter N."/>
        </authorList>
    </citation>
    <scope>NUCLEOTIDE SEQUENCE [LARGE SCALE GENOMIC DNA]</scope>
    <source>
        <strain evidence="2">cv. Hass</strain>
    </source>
</reference>
<evidence type="ECO:0000313" key="2">
    <source>
        <dbReference type="Proteomes" id="UP001234297"/>
    </source>
</evidence>
<dbReference type="Proteomes" id="UP001234297">
    <property type="component" value="Chromosome 5"/>
</dbReference>
<comment type="caution">
    <text evidence="1">The sequence shown here is derived from an EMBL/GenBank/DDBJ whole genome shotgun (WGS) entry which is preliminary data.</text>
</comment>
<accession>A0ACC2M0K1</accession>
<sequence>MVSSRQPIGCTFVSHAHGSHSMNLNFHAQVSSPIAPTNTPPPPPPPPLPTTTFKSLVKIEVPQSTASFSFITALISFAGKVILLN</sequence>
<dbReference type="EMBL" id="CM056813">
    <property type="protein sequence ID" value="KAJ8639296.1"/>
    <property type="molecule type" value="Genomic_DNA"/>
</dbReference>
<gene>
    <name evidence="1" type="ORF">MRB53_015990</name>
</gene>
<organism evidence="1 2">
    <name type="scientific">Persea americana</name>
    <name type="common">Avocado</name>
    <dbReference type="NCBI Taxonomy" id="3435"/>
    <lineage>
        <taxon>Eukaryota</taxon>
        <taxon>Viridiplantae</taxon>
        <taxon>Streptophyta</taxon>
        <taxon>Embryophyta</taxon>
        <taxon>Tracheophyta</taxon>
        <taxon>Spermatophyta</taxon>
        <taxon>Magnoliopsida</taxon>
        <taxon>Magnoliidae</taxon>
        <taxon>Laurales</taxon>
        <taxon>Lauraceae</taxon>
        <taxon>Persea</taxon>
    </lineage>
</organism>
<keyword evidence="2" id="KW-1185">Reference proteome</keyword>